<comment type="caution">
    <text evidence="2">The sequence shown here is derived from an EMBL/GenBank/DDBJ whole genome shotgun (WGS) entry which is preliminary data.</text>
</comment>
<dbReference type="Gene3D" id="1.20.1280.50">
    <property type="match status" value="1"/>
</dbReference>
<dbReference type="SUPFAM" id="SSF52047">
    <property type="entry name" value="RNI-like"/>
    <property type="match status" value="2"/>
</dbReference>
<reference evidence="2" key="2">
    <citation type="submission" date="2023-02" db="EMBL/GenBank/DDBJ databases">
        <authorList>
            <consortium name="DOE Joint Genome Institute"/>
            <person name="Mondo S.J."/>
            <person name="Chang Y."/>
            <person name="Wang Y."/>
            <person name="Ahrendt S."/>
            <person name="Andreopoulos W."/>
            <person name="Barry K."/>
            <person name="Beard J."/>
            <person name="Benny G.L."/>
            <person name="Blankenship S."/>
            <person name="Bonito G."/>
            <person name="Cuomo C."/>
            <person name="Desiro A."/>
            <person name="Gervers K.A."/>
            <person name="Hundley H."/>
            <person name="Kuo A."/>
            <person name="LaButti K."/>
            <person name="Lang B.F."/>
            <person name="Lipzen A."/>
            <person name="O'Donnell K."/>
            <person name="Pangilinan J."/>
            <person name="Reynolds N."/>
            <person name="Sandor L."/>
            <person name="Smith M.W."/>
            <person name="Tsang A."/>
            <person name="Grigoriev I.V."/>
            <person name="Stajich J.E."/>
            <person name="Spatafora J.W."/>
        </authorList>
    </citation>
    <scope>NUCLEOTIDE SEQUENCE</scope>
    <source>
        <strain evidence="2">RSA 2281</strain>
    </source>
</reference>
<gene>
    <name evidence="2" type="ORF">BDA99DRAFT_557579</name>
</gene>
<dbReference type="Proteomes" id="UP001209540">
    <property type="component" value="Unassembled WGS sequence"/>
</dbReference>
<dbReference type="PANTHER" id="PTHR38926">
    <property type="entry name" value="F-BOX DOMAIN CONTAINING PROTEIN, EXPRESSED"/>
    <property type="match status" value="1"/>
</dbReference>
<dbReference type="InterPro" id="IPR036047">
    <property type="entry name" value="F-box-like_dom_sf"/>
</dbReference>
<dbReference type="EMBL" id="JAIXMP010000007">
    <property type="protein sequence ID" value="KAI9270782.1"/>
    <property type="molecule type" value="Genomic_DNA"/>
</dbReference>
<dbReference type="Gene3D" id="3.80.10.10">
    <property type="entry name" value="Ribonuclease Inhibitor"/>
    <property type="match status" value="2"/>
</dbReference>
<dbReference type="PROSITE" id="PS50181">
    <property type="entry name" value="FBOX"/>
    <property type="match status" value="1"/>
</dbReference>
<dbReference type="InterPro" id="IPR032675">
    <property type="entry name" value="LRR_dom_sf"/>
</dbReference>
<dbReference type="SUPFAM" id="SSF81383">
    <property type="entry name" value="F-box domain"/>
    <property type="match status" value="1"/>
</dbReference>
<dbReference type="InterPro" id="IPR001810">
    <property type="entry name" value="F-box_dom"/>
</dbReference>
<proteinExistence type="predicted"/>
<evidence type="ECO:0000259" key="1">
    <source>
        <dbReference type="PROSITE" id="PS50181"/>
    </source>
</evidence>
<evidence type="ECO:0000313" key="2">
    <source>
        <dbReference type="EMBL" id="KAI9270782.1"/>
    </source>
</evidence>
<reference evidence="2" key="1">
    <citation type="journal article" date="2022" name="IScience">
        <title>Evolution of zygomycete secretomes and the origins of terrestrial fungal ecologies.</title>
        <authorList>
            <person name="Chang Y."/>
            <person name="Wang Y."/>
            <person name="Mondo S."/>
            <person name="Ahrendt S."/>
            <person name="Andreopoulos W."/>
            <person name="Barry K."/>
            <person name="Beard J."/>
            <person name="Benny G.L."/>
            <person name="Blankenship S."/>
            <person name="Bonito G."/>
            <person name="Cuomo C."/>
            <person name="Desiro A."/>
            <person name="Gervers K.A."/>
            <person name="Hundley H."/>
            <person name="Kuo A."/>
            <person name="LaButti K."/>
            <person name="Lang B.F."/>
            <person name="Lipzen A."/>
            <person name="O'Donnell K."/>
            <person name="Pangilinan J."/>
            <person name="Reynolds N."/>
            <person name="Sandor L."/>
            <person name="Smith M.E."/>
            <person name="Tsang A."/>
            <person name="Grigoriev I.V."/>
            <person name="Stajich J.E."/>
            <person name="Spatafora J.W."/>
        </authorList>
    </citation>
    <scope>NUCLEOTIDE SEQUENCE</scope>
    <source>
        <strain evidence="2">RSA 2281</strain>
    </source>
</reference>
<sequence length="568" mass="65218">MPVRVDFISILPIDITWNILPHFTADELVEFLQVSREWRNRILHCVAAWQDLVIKHHSTLLVETLSLVAKFVQQLKIKRYCEMECICKCVQLMRDGHFNHLKCLKLPSIDMNYMDEYLYLSAIKKMQGTLTEHVLGGDNLPSLEDIISNCPHLTHLAYNAMSSEDLGMSEQGCAALPNELKLTHLFLRITYAVDMDYWELERILQRCPNIKFLDLSQCEPSPLEIICNYIPSIEILSYGGHDSTSFNCRDPFIVSQRSSSVATTSKQQIRGHNNNIINNQKIRRSVFLNIEREQVDGAQMLTLLETYKNELEVLSIRHLDYDGANPDPRWNPLLRFESSTLQNLTFNVHGYPNVLSSILRKCPNIHELELDSLYFFTNTDIESIANAPSLQKCRFDCRLELSLRNMIYFTQCLQKRGPEKGLRLLELNELSCMNDEMLQILAKMTNLKGFKISSSSKSISAMGLQTLFKTLSSNNISTIEYVYLGKAPQVNDKTLAILGEIRTLRRIELVRLYNITNTGILHLISSAASLEHLYILQCSDVITNDTVTFCRNKIPHFTFKKKPSLNAR</sequence>
<organism evidence="2 3">
    <name type="scientific">Phascolomyces articulosus</name>
    <dbReference type="NCBI Taxonomy" id="60185"/>
    <lineage>
        <taxon>Eukaryota</taxon>
        <taxon>Fungi</taxon>
        <taxon>Fungi incertae sedis</taxon>
        <taxon>Mucoromycota</taxon>
        <taxon>Mucoromycotina</taxon>
        <taxon>Mucoromycetes</taxon>
        <taxon>Mucorales</taxon>
        <taxon>Lichtheimiaceae</taxon>
        <taxon>Phascolomyces</taxon>
    </lineage>
</organism>
<name>A0AAD5PGJ9_9FUNG</name>
<dbReference type="PANTHER" id="PTHR38926:SF5">
    <property type="entry name" value="F-BOX AND LEUCINE-RICH REPEAT PROTEIN 6"/>
    <property type="match status" value="1"/>
</dbReference>
<dbReference type="AlphaFoldDB" id="A0AAD5PGJ9"/>
<keyword evidence="3" id="KW-1185">Reference proteome</keyword>
<protein>
    <recommendedName>
        <fullName evidence="1">F-box domain-containing protein</fullName>
    </recommendedName>
</protein>
<evidence type="ECO:0000313" key="3">
    <source>
        <dbReference type="Proteomes" id="UP001209540"/>
    </source>
</evidence>
<accession>A0AAD5PGJ9</accession>
<feature type="domain" description="F-box" evidence="1">
    <location>
        <begin position="5"/>
        <end position="52"/>
    </location>
</feature>